<accession>A0AA91ZTG2</accession>
<feature type="transmembrane region" description="Helical" evidence="1">
    <location>
        <begin position="6"/>
        <end position="25"/>
    </location>
</feature>
<proteinExistence type="predicted"/>
<comment type="caution">
    <text evidence="2">The sequence shown here is derived from an EMBL/GenBank/DDBJ whole genome shotgun (WGS) entry which is preliminary data.</text>
</comment>
<evidence type="ECO:0008006" key="4">
    <source>
        <dbReference type="Google" id="ProtNLM"/>
    </source>
</evidence>
<sequence>MDLQAMQTLISTVGFPIFACVYHMITMKKTLDTNTQVMIRLEKYLDDNSKEKEKAHE</sequence>
<name>A0AA91ZTG2_9BACI</name>
<organism evidence="2 3">
    <name type="scientific">Bacillus pseudomycoides</name>
    <dbReference type="NCBI Taxonomy" id="64104"/>
    <lineage>
        <taxon>Bacteria</taxon>
        <taxon>Bacillati</taxon>
        <taxon>Bacillota</taxon>
        <taxon>Bacilli</taxon>
        <taxon>Bacillales</taxon>
        <taxon>Bacillaceae</taxon>
        <taxon>Bacillus</taxon>
        <taxon>Bacillus cereus group</taxon>
    </lineage>
</organism>
<evidence type="ECO:0000256" key="1">
    <source>
        <dbReference type="SAM" id="Phobius"/>
    </source>
</evidence>
<keyword evidence="1" id="KW-0472">Membrane</keyword>
<dbReference type="Proteomes" id="UP000221020">
    <property type="component" value="Unassembled WGS sequence"/>
</dbReference>
<keyword evidence="1" id="KW-0812">Transmembrane</keyword>
<dbReference type="EMBL" id="NVOR01000038">
    <property type="protein sequence ID" value="PED82317.1"/>
    <property type="molecule type" value="Genomic_DNA"/>
</dbReference>
<dbReference type="AlphaFoldDB" id="A0AA91ZTG2"/>
<keyword evidence="1" id="KW-1133">Transmembrane helix</keyword>
<protein>
    <recommendedName>
        <fullName evidence="4">YvrJ family protein</fullName>
    </recommendedName>
</protein>
<evidence type="ECO:0000313" key="2">
    <source>
        <dbReference type="EMBL" id="PED82317.1"/>
    </source>
</evidence>
<evidence type="ECO:0000313" key="3">
    <source>
        <dbReference type="Proteomes" id="UP000221020"/>
    </source>
</evidence>
<gene>
    <name evidence="2" type="ORF">CON65_12600</name>
</gene>
<reference evidence="2 3" key="1">
    <citation type="submission" date="2017-09" db="EMBL/GenBank/DDBJ databases">
        <title>Large-scale bioinformatics analysis of Bacillus genomes uncovers conserved roles of natural products in bacterial physiology.</title>
        <authorList>
            <consortium name="Agbiome Team Llc"/>
            <person name="Bleich R.M."/>
            <person name="Grubbs K.J."/>
            <person name="Santa Maria K.C."/>
            <person name="Allen S.E."/>
            <person name="Farag S."/>
            <person name="Shank E.A."/>
            <person name="Bowers A."/>
        </authorList>
    </citation>
    <scope>NUCLEOTIDE SEQUENCE [LARGE SCALE GENOMIC DNA]</scope>
    <source>
        <strain evidence="2 3">AFS092012</strain>
    </source>
</reference>